<evidence type="ECO:0000256" key="1">
    <source>
        <dbReference type="ARBA" id="ARBA00023015"/>
    </source>
</evidence>
<comment type="caution">
    <text evidence="4">The sequence shown here is derived from an EMBL/GenBank/DDBJ whole genome shotgun (WGS) entry which is preliminary data.</text>
</comment>
<dbReference type="Gene3D" id="1.10.10.10">
    <property type="entry name" value="Winged helix-like DNA-binding domain superfamily/Winged helix DNA-binding domain"/>
    <property type="match status" value="1"/>
</dbReference>
<dbReference type="Pfam" id="PF08279">
    <property type="entry name" value="HTH_11"/>
    <property type="match status" value="1"/>
</dbReference>
<keyword evidence="1" id="KW-0805">Transcription regulation</keyword>
<dbReference type="PIRSF" id="PIRSF016838">
    <property type="entry name" value="PafC"/>
    <property type="match status" value="1"/>
</dbReference>
<organism evidence="4 5">
    <name type="scientific">Deinococcus koreensis</name>
    <dbReference type="NCBI Taxonomy" id="2054903"/>
    <lineage>
        <taxon>Bacteria</taxon>
        <taxon>Thermotogati</taxon>
        <taxon>Deinococcota</taxon>
        <taxon>Deinococci</taxon>
        <taxon>Deinococcales</taxon>
        <taxon>Deinococcaceae</taxon>
        <taxon>Deinococcus</taxon>
    </lineage>
</organism>
<dbReference type="InterPro" id="IPR028349">
    <property type="entry name" value="PafC-like"/>
</dbReference>
<dbReference type="InterPro" id="IPR013196">
    <property type="entry name" value="HTH_11"/>
</dbReference>
<accession>A0A2K3UXD0</accession>
<dbReference type="GO" id="GO:0003700">
    <property type="term" value="F:DNA-binding transcription factor activity"/>
    <property type="evidence" value="ECO:0007669"/>
    <property type="project" value="InterPro"/>
</dbReference>
<sequence>MYDPSMRVLTVLELLQSRETVTGAELARRLEVSPRTVQRYVTRLQDLGIPVEGKRGVGGSYRLKPGFRLPPLMFTGEEALALTLGLQALRHLGLDALTPAAQGASAKLLRTLPHALREGVQALEGAVQLDTSPWVIRTDAALLSALLRAVRGAQVVSFSYASPQTPPAKRRANLYRVVHQGGRWYAVGWCQLRAGLRSFRLDRMQALEVLDETFTPPADFDAVAYLRSHLPATPETHEIDVWLGRPPEDLRGQVSGWFTELSAEEGGTRLRARREHMQSFAAFLLGLDCELRIFSPRSLLDTFAALGARCAALQVGTPHRAGGQSGHAGAGHSAP</sequence>
<dbReference type="InterPro" id="IPR036388">
    <property type="entry name" value="WH-like_DNA-bd_sf"/>
</dbReference>
<dbReference type="OrthoDB" id="9767131at2"/>
<evidence type="ECO:0000256" key="2">
    <source>
        <dbReference type="ARBA" id="ARBA00023163"/>
    </source>
</evidence>
<gene>
    <name evidence="4" type="ORF">CVO96_07235</name>
</gene>
<dbReference type="Pfam" id="PF13280">
    <property type="entry name" value="WYL"/>
    <property type="match status" value="1"/>
</dbReference>
<dbReference type="InterPro" id="IPR036390">
    <property type="entry name" value="WH_DNA-bd_sf"/>
</dbReference>
<evidence type="ECO:0000259" key="3">
    <source>
        <dbReference type="PROSITE" id="PS51000"/>
    </source>
</evidence>
<dbReference type="InterPro" id="IPR026881">
    <property type="entry name" value="WYL_dom"/>
</dbReference>
<reference evidence="4 5" key="1">
    <citation type="submission" date="2018-01" db="EMBL/GenBank/DDBJ databases">
        <title>Deinococcus koreensis sp. nov., a radiation-resistant bacterium isolated from river water.</title>
        <authorList>
            <person name="Choi A."/>
        </authorList>
    </citation>
    <scope>NUCLEOTIDE SEQUENCE [LARGE SCALE GENOMIC DNA]</scope>
    <source>
        <strain evidence="4 5">SJW1-2</strain>
    </source>
</reference>
<name>A0A2K3UXD0_9DEIO</name>
<dbReference type="PROSITE" id="PS51000">
    <property type="entry name" value="HTH_DEOR_2"/>
    <property type="match status" value="1"/>
</dbReference>
<dbReference type="PANTHER" id="PTHR34580">
    <property type="match status" value="1"/>
</dbReference>
<proteinExistence type="predicted"/>
<keyword evidence="2" id="KW-0804">Transcription</keyword>
<dbReference type="RefSeq" id="WP_103311644.1">
    <property type="nucleotide sequence ID" value="NZ_PPPD01000001.1"/>
</dbReference>
<dbReference type="PANTHER" id="PTHR34580:SF3">
    <property type="entry name" value="PROTEIN PAFB"/>
    <property type="match status" value="1"/>
</dbReference>
<dbReference type="PROSITE" id="PS52050">
    <property type="entry name" value="WYL"/>
    <property type="match status" value="1"/>
</dbReference>
<dbReference type="SUPFAM" id="SSF46785">
    <property type="entry name" value="Winged helix' DNA-binding domain"/>
    <property type="match status" value="1"/>
</dbReference>
<keyword evidence="5" id="KW-1185">Reference proteome</keyword>
<evidence type="ECO:0000313" key="5">
    <source>
        <dbReference type="Proteomes" id="UP000236379"/>
    </source>
</evidence>
<dbReference type="EMBL" id="PPPD01000001">
    <property type="protein sequence ID" value="PNY81202.1"/>
    <property type="molecule type" value="Genomic_DNA"/>
</dbReference>
<dbReference type="InterPro" id="IPR001034">
    <property type="entry name" value="DeoR_HTH"/>
</dbReference>
<dbReference type="InterPro" id="IPR051534">
    <property type="entry name" value="CBASS_pafABC_assoc_protein"/>
</dbReference>
<feature type="domain" description="HTH deoR-type" evidence="3">
    <location>
        <begin position="4"/>
        <end position="62"/>
    </location>
</feature>
<dbReference type="Proteomes" id="UP000236379">
    <property type="component" value="Unassembled WGS sequence"/>
</dbReference>
<dbReference type="AlphaFoldDB" id="A0A2K3UXD0"/>
<evidence type="ECO:0000313" key="4">
    <source>
        <dbReference type="EMBL" id="PNY81202.1"/>
    </source>
</evidence>
<protein>
    <submittedName>
        <fullName evidence="4">YafY family transcriptional regulator</fullName>
    </submittedName>
</protein>